<name>A0A1Y1YB24_9PLEO</name>
<evidence type="ECO:0008006" key="4">
    <source>
        <dbReference type="Google" id="ProtNLM"/>
    </source>
</evidence>
<evidence type="ECO:0000313" key="2">
    <source>
        <dbReference type="EMBL" id="ORX95142.1"/>
    </source>
</evidence>
<evidence type="ECO:0000313" key="3">
    <source>
        <dbReference type="Proteomes" id="UP000193144"/>
    </source>
</evidence>
<dbReference type="AlphaFoldDB" id="A0A1Y1YB24"/>
<protein>
    <recommendedName>
        <fullName evidence="4">F-box domain-containing protein</fullName>
    </recommendedName>
</protein>
<sequence>MIQLFNLPGKDTVCSSPKTDPLAIHSSYYAESPYLSDVTHHVDDPRAVDNPSCVDCPYCVDYSSCAECPRCIDYPPGFNCPPSVDCLPGVDSPHGVDDSPPSVDDLPPSVDDPPLRADSPSPRVIGPLDLPQELRDEIYGFFLQEEIKPTPHRITLVSEQNVKDSLPLQSYTSLLSLLLVNLQIRREVNEAIQHLFAGKLLKFELELTFLNGCSFFWVTWKQFTALSPIVNYVMININLCLGESIGDFLPNTNCLDDLLGNKEGDFAHEVFDYIIVLSKVLVSLLADQNPGNRKLTIELMILNIRHPTVRLPGSTPGSLGRRVKVGYKAAKIVVQNMKNSLRRSFGGLQVNNSSKCDPLLPHVHVVILRFTTKDGLWGEVHNVVFTGDRLGRVKAPPPSVRRLPRRRSSLRRRRRRGTTQPRPPTPSPASESD</sequence>
<feature type="region of interest" description="Disordered" evidence="1">
    <location>
        <begin position="390"/>
        <end position="433"/>
    </location>
</feature>
<feature type="compositionally biased region" description="Basic residues" evidence="1">
    <location>
        <begin position="402"/>
        <end position="417"/>
    </location>
</feature>
<feature type="compositionally biased region" description="Low complexity" evidence="1">
    <location>
        <begin position="91"/>
        <end position="109"/>
    </location>
</feature>
<reference evidence="2 3" key="1">
    <citation type="submission" date="2016-07" db="EMBL/GenBank/DDBJ databases">
        <title>Pervasive Adenine N6-methylation of Active Genes in Fungi.</title>
        <authorList>
            <consortium name="DOE Joint Genome Institute"/>
            <person name="Mondo S.J."/>
            <person name="Dannebaum R.O."/>
            <person name="Kuo R.C."/>
            <person name="Labutti K."/>
            <person name="Haridas S."/>
            <person name="Kuo A."/>
            <person name="Salamov A."/>
            <person name="Ahrendt S.R."/>
            <person name="Lipzen A."/>
            <person name="Sullivan W."/>
            <person name="Andreopoulos W.B."/>
            <person name="Clum A."/>
            <person name="Lindquist E."/>
            <person name="Daum C."/>
            <person name="Ramamoorthy G.K."/>
            <person name="Gryganskyi A."/>
            <person name="Culley D."/>
            <person name="Magnuson J.K."/>
            <person name="James T.Y."/>
            <person name="O'Malley M.A."/>
            <person name="Stajich J.E."/>
            <person name="Spatafora J.W."/>
            <person name="Visel A."/>
            <person name="Grigoriev I.V."/>
        </authorList>
    </citation>
    <scope>NUCLEOTIDE SEQUENCE [LARGE SCALE GENOMIC DNA]</scope>
    <source>
        <strain evidence="2 3">CBS 115471</strain>
    </source>
</reference>
<accession>A0A1Y1YB24</accession>
<gene>
    <name evidence="2" type="ORF">BCR34DRAFT_200521</name>
</gene>
<dbReference type="EMBL" id="MCFA01000288">
    <property type="protein sequence ID" value="ORX95142.1"/>
    <property type="molecule type" value="Genomic_DNA"/>
</dbReference>
<dbReference type="OrthoDB" id="3733501at2759"/>
<feature type="region of interest" description="Disordered" evidence="1">
    <location>
        <begin position="91"/>
        <end position="124"/>
    </location>
</feature>
<organism evidence="2 3">
    <name type="scientific">Clohesyomyces aquaticus</name>
    <dbReference type="NCBI Taxonomy" id="1231657"/>
    <lineage>
        <taxon>Eukaryota</taxon>
        <taxon>Fungi</taxon>
        <taxon>Dikarya</taxon>
        <taxon>Ascomycota</taxon>
        <taxon>Pezizomycotina</taxon>
        <taxon>Dothideomycetes</taxon>
        <taxon>Pleosporomycetidae</taxon>
        <taxon>Pleosporales</taxon>
        <taxon>Lindgomycetaceae</taxon>
        <taxon>Clohesyomyces</taxon>
    </lineage>
</organism>
<dbReference type="Proteomes" id="UP000193144">
    <property type="component" value="Unassembled WGS sequence"/>
</dbReference>
<evidence type="ECO:0000256" key="1">
    <source>
        <dbReference type="SAM" id="MobiDB-lite"/>
    </source>
</evidence>
<proteinExistence type="predicted"/>
<comment type="caution">
    <text evidence="2">The sequence shown here is derived from an EMBL/GenBank/DDBJ whole genome shotgun (WGS) entry which is preliminary data.</text>
</comment>
<keyword evidence="3" id="KW-1185">Reference proteome</keyword>